<organism evidence="1 2">
    <name type="scientific">Pleuronectes platessa</name>
    <name type="common">European plaice</name>
    <dbReference type="NCBI Taxonomy" id="8262"/>
    <lineage>
        <taxon>Eukaryota</taxon>
        <taxon>Metazoa</taxon>
        <taxon>Chordata</taxon>
        <taxon>Craniata</taxon>
        <taxon>Vertebrata</taxon>
        <taxon>Euteleostomi</taxon>
        <taxon>Actinopterygii</taxon>
        <taxon>Neopterygii</taxon>
        <taxon>Teleostei</taxon>
        <taxon>Neoteleostei</taxon>
        <taxon>Acanthomorphata</taxon>
        <taxon>Carangaria</taxon>
        <taxon>Pleuronectiformes</taxon>
        <taxon>Pleuronectoidei</taxon>
        <taxon>Pleuronectidae</taxon>
        <taxon>Pleuronectes</taxon>
    </lineage>
</organism>
<proteinExistence type="predicted"/>
<evidence type="ECO:0000313" key="1">
    <source>
        <dbReference type="EMBL" id="CAB1444430.1"/>
    </source>
</evidence>
<reference evidence="1" key="1">
    <citation type="submission" date="2020-03" db="EMBL/GenBank/DDBJ databases">
        <authorList>
            <person name="Weist P."/>
        </authorList>
    </citation>
    <scope>NUCLEOTIDE SEQUENCE</scope>
</reference>
<evidence type="ECO:0000313" key="2">
    <source>
        <dbReference type="Proteomes" id="UP001153269"/>
    </source>
</evidence>
<dbReference type="EMBL" id="CADEAL010003358">
    <property type="protein sequence ID" value="CAB1444430.1"/>
    <property type="molecule type" value="Genomic_DNA"/>
</dbReference>
<dbReference type="AlphaFoldDB" id="A0A9N7V7Y0"/>
<name>A0A9N7V7Y0_PLEPL</name>
<dbReference type="Proteomes" id="UP001153269">
    <property type="component" value="Unassembled WGS sequence"/>
</dbReference>
<gene>
    <name evidence="1" type="ORF">PLEPLA_LOCUS32146</name>
</gene>
<keyword evidence="2" id="KW-1185">Reference proteome</keyword>
<comment type="caution">
    <text evidence="1">The sequence shown here is derived from an EMBL/GenBank/DDBJ whole genome shotgun (WGS) entry which is preliminary data.</text>
</comment>
<accession>A0A9N7V7Y0</accession>
<protein>
    <submittedName>
        <fullName evidence="1">Uncharacterized protein</fullName>
    </submittedName>
</protein>
<sequence length="119" mass="13672">MIRAFRQAGEKGWEVQELSLFLPPRLLLINCIKLLLDQRVVGSDASGKLFCSSRLTRFVLGKAKGARRRIDEENGCMKLFRHALDHTVHRVDTDYRKLCCAGRGGRPWDVDEKGQWFVL</sequence>